<evidence type="ECO:0000256" key="2">
    <source>
        <dbReference type="ARBA" id="ARBA00009142"/>
    </source>
</evidence>
<keyword evidence="7 8" id="KW-0472">Membrane</keyword>
<dbReference type="AlphaFoldDB" id="A0A1I3QQ92"/>
<dbReference type="EMBL" id="FOQO01000009">
    <property type="protein sequence ID" value="SFJ35336.1"/>
    <property type="molecule type" value="Genomic_DNA"/>
</dbReference>
<dbReference type="Proteomes" id="UP000198670">
    <property type="component" value="Unassembled WGS sequence"/>
</dbReference>
<dbReference type="GO" id="GO:0005886">
    <property type="term" value="C:plasma membrane"/>
    <property type="evidence" value="ECO:0007669"/>
    <property type="project" value="UniProtKB-SubCell"/>
</dbReference>
<dbReference type="Pfam" id="PF01925">
    <property type="entry name" value="TauE"/>
    <property type="match status" value="1"/>
</dbReference>
<comment type="similarity">
    <text evidence="2 8">Belongs to the 4-toluene sulfonate uptake permease (TSUP) (TC 2.A.102) family.</text>
</comment>
<evidence type="ECO:0000256" key="8">
    <source>
        <dbReference type="RuleBase" id="RU363041"/>
    </source>
</evidence>
<keyword evidence="3" id="KW-0813">Transport</keyword>
<accession>A0A1I3QQ92</accession>
<evidence type="ECO:0000313" key="9">
    <source>
        <dbReference type="EMBL" id="SFJ35336.1"/>
    </source>
</evidence>
<keyword evidence="5 8" id="KW-0812">Transmembrane</keyword>
<keyword evidence="4 8" id="KW-1003">Cell membrane</keyword>
<sequence>MAAGMGILSGDYSVYGILFAAGAVSYMISTLSGGGGSLLLVPILNFLIGGRATAPVVNLGNLIGEPVRLIMFWKHINWKISKYYVIPAVCGTLLSAWLFSTVRLEWLRLIVGLFLISTVFQYRFGKIKRSFPMTSKWFGPLGFVIGFFSTLIGAVGPVLNPFYLNYGIEKEPMIATKTANSFMVGLVQISSYTALGNLHGKLWVYGFVLGAGASVGNWVGKAYLKKINGTFFRKLVIAVMVISGIILIIDTFS</sequence>
<evidence type="ECO:0000256" key="5">
    <source>
        <dbReference type="ARBA" id="ARBA00022692"/>
    </source>
</evidence>
<evidence type="ECO:0000256" key="7">
    <source>
        <dbReference type="ARBA" id="ARBA00023136"/>
    </source>
</evidence>
<reference evidence="9 10" key="1">
    <citation type="submission" date="2016-10" db="EMBL/GenBank/DDBJ databases">
        <authorList>
            <person name="de Groot N.N."/>
        </authorList>
    </citation>
    <scope>NUCLEOTIDE SEQUENCE [LARGE SCALE GENOMIC DNA]</scope>
    <source>
        <strain evidence="9 10">RK1</strain>
    </source>
</reference>
<evidence type="ECO:0000256" key="6">
    <source>
        <dbReference type="ARBA" id="ARBA00022989"/>
    </source>
</evidence>
<dbReference type="InterPro" id="IPR052017">
    <property type="entry name" value="TSUP"/>
</dbReference>
<feature type="transmembrane region" description="Helical" evidence="8">
    <location>
        <begin position="12"/>
        <end position="31"/>
    </location>
</feature>
<proteinExistence type="inferred from homology"/>
<keyword evidence="10" id="KW-1185">Reference proteome</keyword>
<evidence type="ECO:0000256" key="1">
    <source>
        <dbReference type="ARBA" id="ARBA00004651"/>
    </source>
</evidence>
<evidence type="ECO:0000313" key="10">
    <source>
        <dbReference type="Proteomes" id="UP000198670"/>
    </source>
</evidence>
<feature type="transmembrane region" description="Helical" evidence="8">
    <location>
        <begin position="43"/>
        <end position="63"/>
    </location>
</feature>
<gene>
    <name evidence="9" type="ORF">SAMN05444682_10956</name>
</gene>
<name>A0A1I3QQ92_9SPHI</name>
<dbReference type="InterPro" id="IPR002781">
    <property type="entry name" value="TM_pro_TauE-like"/>
</dbReference>
<dbReference type="PANTHER" id="PTHR30269:SF37">
    <property type="entry name" value="MEMBRANE TRANSPORTER PROTEIN"/>
    <property type="match status" value="1"/>
</dbReference>
<feature type="transmembrane region" description="Helical" evidence="8">
    <location>
        <begin position="231"/>
        <end position="249"/>
    </location>
</feature>
<organism evidence="9 10">
    <name type="scientific">Parapedobacter indicus</name>
    <dbReference type="NCBI Taxonomy" id="1477437"/>
    <lineage>
        <taxon>Bacteria</taxon>
        <taxon>Pseudomonadati</taxon>
        <taxon>Bacteroidota</taxon>
        <taxon>Sphingobacteriia</taxon>
        <taxon>Sphingobacteriales</taxon>
        <taxon>Sphingobacteriaceae</taxon>
        <taxon>Parapedobacter</taxon>
    </lineage>
</organism>
<evidence type="ECO:0000256" key="3">
    <source>
        <dbReference type="ARBA" id="ARBA00022448"/>
    </source>
</evidence>
<feature type="transmembrane region" description="Helical" evidence="8">
    <location>
        <begin position="83"/>
        <end position="100"/>
    </location>
</feature>
<feature type="transmembrane region" description="Helical" evidence="8">
    <location>
        <begin position="106"/>
        <end position="125"/>
    </location>
</feature>
<comment type="subcellular location">
    <subcellularLocation>
        <location evidence="1 8">Cell membrane</location>
        <topology evidence="1 8">Multi-pass membrane protein</topology>
    </subcellularLocation>
</comment>
<keyword evidence="6 8" id="KW-1133">Transmembrane helix</keyword>
<protein>
    <recommendedName>
        <fullName evidence="8">Probable membrane transporter protein</fullName>
    </recommendedName>
</protein>
<feature type="transmembrane region" description="Helical" evidence="8">
    <location>
        <begin position="137"/>
        <end position="159"/>
    </location>
</feature>
<evidence type="ECO:0000256" key="4">
    <source>
        <dbReference type="ARBA" id="ARBA00022475"/>
    </source>
</evidence>
<dbReference type="PANTHER" id="PTHR30269">
    <property type="entry name" value="TRANSMEMBRANE PROTEIN YFCA"/>
    <property type="match status" value="1"/>
</dbReference>
<feature type="transmembrane region" description="Helical" evidence="8">
    <location>
        <begin position="202"/>
        <end position="219"/>
    </location>
</feature>